<reference evidence="4 5" key="1">
    <citation type="submission" date="2018-03" db="EMBL/GenBank/DDBJ databases">
        <title>Streptomyces dioscori sp. nov., a novel endophytic actinobacterium isolated from bulbil of Dioscorea bulbifera L.</title>
        <authorList>
            <person name="Zhikuan W."/>
        </authorList>
    </citation>
    <scope>NUCLEOTIDE SEQUENCE [LARGE SCALE GENOMIC DNA]</scope>
    <source>
        <strain evidence="4 5">A217</strain>
    </source>
</reference>
<dbReference type="Gene3D" id="3.40.50.300">
    <property type="entry name" value="P-loop containing nucleotide triphosphate hydrolases"/>
    <property type="match status" value="1"/>
</dbReference>
<dbReference type="PANTHER" id="PTHR46082">
    <property type="entry name" value="ATP/GTP-BINDING PROTEIN-RELATED"/>
    <property type="match status" value="1"/>
</dbReference>
<evidence type="ECO:0000259" key="3">
    <source>
        <dbReference type="Pfam" id="PF25000"/>
    </source>
</evidence>
<dbReference type="Pfam" id="PF13424">
    <property type="entry name" value="TPR_12"/>
    <property type="match status" value="2"/>
</dbReference>
<dbReference type="Gene3D" id="1.25.40.10">
    <property type="entry name" value="Tetratricopeptide repeat domain"/>
    <property type="match status" value="3"/>
</dbReference>
<evidence type="ECO:0000313" key="4">
    <source>
        <dbReference type="EMBL" id="PSM38390.1"/>
    </source>
</evidence>
<dbReference type="Pfam" id="PF13676">
    <property type="entry name" value="TIR_2"/>
    <property type="match status" value="1"/>
</dbReference>
<dbReference type="InterPro" id="IPR056681">
    <property type="entry name" value="DUF7779"/>
</dbReference>
<sequence>MSGRRSPVGPADKHGQKPTITISFAGYNRAWATWIGHVLERRGQCVMYRRWEGPSEVPLTEQLRELKRASGRILIVVSEWYFQLGPRTYEEWNSALREVVAPDAERFAGVLVTSSPVPTATAVLAATDLTLPGAEEAERRVLDRLDLLGEPLVEASGSTRRAPLFPTATPEVWDPTVPDRNPRFTGREELMSDAYRLLREAQPGAGVVTFHGMPGVGKTQLAAEFVYRFRLEYDVVWWVRAEKRAGCRRALAELAPKLGLTTGAEYGERLRAVRASLRRGEPYAKWLLILDGADEPQEISDLVPTGTGHVLITSRNPQWREHGSQLLEVPVYDRTESVAFIRRRAPRLTRTEAAQLAEGLEDLPLALDQTAGWLGDSDLSVAHYIDLLEGSIERSEVRVSPDFPMSFQQSWSILLGKLRETAPDSVDLLRLCTFFAPGPIPVDLLRRTPDVHVPARIADLLHDARAWQDAVTQLRRYSVITEGLQAADPDENIASEEPFYLHRMVHQIVRQNMPDQDRQEFIDVVRQALVAANPGDPGDIRSWAVYAQLVPHLKYADVLGSEDRGVQNLILKSLRYMYLSGDHAAGIKLGERALEVWRATLGENNPRVWEVAHHLANLLRKVGEYQRSEAITRSAIEHLREAQGVESLAHLRAVNGLAADLRALARYEESRELCEWLVPTCRDALSANSRTTMRSENNLALSLRLLGRYEAARDQDRRTLEDRRRILGATSPETLSSQRSYSLDLRLLGEYKVAGSIQRENVREMRKAVGPDHEDTLLAEYYLALCQYRASGSSDERDRTWDLIVELRTRCERVLDLTHPHTLIVTSALSCLARRRGLVDEANAVSESVIARYEVMLSDGHPYIVGSRANHALVLYDAGEREQAHALTERALADMTTAVGDTHPWTLGCALNSSVMRKLVGDFEAATDLSKDTVSKATATLGSSHPLTLFARVALADDLRGLRSVQQAEKIEQEALSDLASAFGPQHLYTVRARRRERPVWDFEPLTT</sequence>
<evidence type="ECO:0000313" key="5">
    <source>
        <dbReference type="Proteomes" id="UP000240429"/>
    </source>
</evidence>
<proteinExistence type="predicted"/>
<keyword evidence="5" id="KW-1185">Reference proteome</keyword>
<accession>A0A2P8PWK4</accession>
<dbReference type="EMBL" id="PYBJ01000030">
    <property type="protein sequence ID" value="PSM38390.1"/>
    <property type="molecule type" value="Genomic_DNA"/>
</dbReference>
<feature type="domain" description="DUF7779" evidence="3">
    <location>
        <begin position="420"/>
        <end position="517"/>
    </location>
</feature>
<feature type="domain" description="NB-ARC" evidence="1">
    <location>
        <begin position="196"/>
        <end position="315"/>
    </location>
</feature>
<name>A0A2P8PWK4_9ACTN</name>
<evidence type="ECO:0000259" key="2">
    <source>
        <dbReference type="Pfam" id="PF13676"/>
    </source>
</evidence>
<dbReference type="SUPFAM" id="SSF52540">
    <property type="entry name" value="P-loop containing nucleoside triphosphate hydrolases"/>
    <property type="match status" value="1"/>
</dbReference>
<keyword evidence="4" id="KW-0547">Nucleotide-binding</keyword>
<evidence type="ECO:0000259" key="1">
    <source>
        <dbReference type="Pfam" id="PF00931"/>
    </source>
</evidence>
<dbReference type="Proteomes" id="UP000240429">
    <property type="component" value="Unassembled WGS sequence"/>
</dbReference>
<dbReference type="InterPro" id="IPR011990">
    <property type="entry name" value="TPR-like_helical_dom_sf"/>
</dbReference>
<dbReference type="InterPro" id="IPR053137">
    <property type="entry name" value="NLR-like"/>
</dbReference>
<dbReference type="GO" id="GO:0007165">
    <property type="term" value="P:signal transduction"/>
    <property type="evidence" value="ECO:0007669"/>
    <property type="project" value="InterPro"/>
</dbReference>
<feature type="domain" description="TIR" evidence="2">
    <location>
        <begin position="20"/>
        <end position="136"/>
    </location>
</feature>
<dbReference type="NCBIfam" id="NF040586">
    <property type="entry name" value="FxSxx_TPR"/>
    <property type="match status" value="1"/>
</dbReference>
<dbReference type="Pfam" id="PF13374">
    <property type="entry name" value="TPR_10"/>
    <property type="match status" value="1"/>
</dbReference>
<dbReference type="SUPFAM" id="SSF48452">
    <property type="entry name" value="TPR-like"/>
    <property type="match status" value="2"/>
</dbReference>
<protein>
    <submittedName>
        <fullName evidence="4">ATP-binding protein</fullName>
    </submittedName>
</protein>
<gene>
    <name evidence="4" type="ORF">C6Y14_37370</name>
</gene>
<dbReference type="GO" id="GO:0043531">
    <property type="term" value="F:ADP binding"/>
    <property type="evidence" value="ECO:0007669"/>
    <property type="project" value="InterPro"/>
</dbReference>
<dbReference type="InterPro" id="IPR035897">
    <property type="entry name" value="Toll_tir_struct_dom_sf"/>
</dbReference>
<dbReference type="RefSeq" id="WP_107021349.1">
    <property type="nucleotide sequence ID" value="NZ_KZ679056.1"/>
</dbReference>
<dbReference type="AlphaFoldDB" id="A0A2P8PWK4"/>
<dbReference type="InterPro" id="IPR000157">
    <property type="entry name" value="TIR_dom"/>
</dbReference>
<dbReference type="Pfam" id="PF00931">
    <property type="entry name" value="NB-ARC"/>
    <property type="match status" value="1"/>
</dbReference>
<dbReference type="OrthoDB" id="580767at2"/>
<dbReference type="InterPro" id="IPR002182">
    <property type="entry name" value="NB-ARC"/>
</dbReference>
<keyword evidence="4" id="KW-0067">ATP-binding</keyword>
<dbReference type="PANTHER" id="PTHR46082:SF6">
    <property type="entry name" value="AAA+ ATPASE DOMAIN-CONTAINING PROTEIN-RELATED"/>
    <property type="match status" value="1"/>
</dbReference>
<dbReference type="Pfam" id="PF25000">
    <property type="entry name" value="DUF7779"/>
    <property type="match status" value="1"/>
</dbReference>
<dbReference type="GO" id="GO:0005524">
    <property type="term" value="F:ATP binding"/>
    <property type="evidence" value="ECO:0007669"/>
    <property type="project" value="UniProtKB-KW"/>
</dbReference>
<comment type="caution">
    <text evidence="4">The sequence shown here is derived from an EMBL/GenBank/DDBJ whole genome shotgun (WGS) entry which is preliminary data.</text>
</comment>
<dbReference type="SUPFAM" id="SSF52200">
    <property type="entry name" value="Toll/Interleukin receptor TIR domain"/>
    <property type="match status" value="1"/>
</dbReference>
<dbReference type="InterPro" id="IPR027417">
    <property type="entry name" value="P-loop_NTPase"/>
</dbReference>
<organism evidence="4 5">
    <name type="scientific">Streptomyces dioscori</name>
    <dbReference type="NCBI Taxonomy" id="2109333"/>
    <lineage>
        <taxon>Bacteria</taxon>
        <taxon>Bacillati</taxon>
        <taxon>Actinomycetota</taxon>
        <taxon>Actinomycetes</taxon>
        <taxon>Kitasatosporales</taxon>
        <taxon>Streptomycetaceae</taxon>
        <taxon>Streptomyces</taxon>
        <taxon>Streptomyces aurantiacus group</taxon>
    </lineage>
</organism>